<dbReference type="Proteomes" id="UP000694892">
    <property type="component" value="Chromosome 2S"/>
</dbReference>
<gene>
    <name evidence="12" type="ORF">XELAEV_18014654mg</name>
</gene>
<keyword evidence="6 11" id="KW-1133">Transmembrane helix</keyword>
<evidence type="ECO:0000256" key="1">
    <source>
        <dbReference type="ARBA" id="ARBA00004651"/>
    </source>
</evidence>
<accession>A0A974HVC9</accession>
<evidence type="ECO:0000256" key="7">
    <source>
        <dbReference type="ARBA" id="ARBA00023040"/>
    </source>
</evidence>
<dbReference type="Gene3D" id="1.20.1070.10">
    <property type="entry name" value="Rhodopsin 7-helix transmembrane proteins"/>
    <property type="match status" value="1"/>
</dbReference>
<evidence type="ECO:0000313" key="12">
    <source>
        <dbReference type="EMBL" id="OCT91595.1"/>
    </source>
</evidence>
<sequence length="287" mass="32844">MDPFLLLKAIGFLLLVIIGVPGNVFIMMQLTCFRIFEKKLSSTNIILMVLSLVNLLVILSRIIPQSINELGVEELLDDTECKLIIFTYRCILIAPNTNYGFNFKHKVTQNLVAIIFLFWIINIAIYPYFILNTLYCDADFLNYMAYIVNGAIYSFCDVIFVGLMVVANSYMVFILLSHERSVKGIHSSDRMQGRSVEYRASKAVMLLVVLYILLYGLDNCFWIYTLTLSNFTPSTNEIQIFLASSYSSFSLIVIIITKPKLQQESFPCSREGTHHFKINECVYSISK</sequence>
<organism evidence="12 13">
    <name type="scientific">Xenopus laevis</name>
    <name type="common">African clawed frog</name>
    <dbReference type="NCBI Taxonomy" id="8355"/>
    <lineage>
        <taxon>Eukaryota</taxon>
        <taxon>Metazoa</taxon>
        <taxon>Chordata</taxon>
        <taxon>Craniata</taxon>
        <taxon>Vertebrata</taxon>
        <taxon>Euteleostomi</taxon>
        <taxon>Amphibia</taxon>
        <taxon>Batrachia</taxon>
        <taxon>Anura</taxon>
        <taxon>Pipoidea</taxon>
        <taxon>Pipidae</taxon>
        <taxon>Xenopodinae</taxon>
        <taxon>Xenopus</taxon>
        <taxon>Xenopus</taxon>
    </lineage>
</organism>
<evidence type="ECO:0000256" key="4">
    <source>
        <dbReference type="ARBA" id="ARBA00022507"/>
    </source>
</evidence>
<dbReference type="OMA" id="NAMTLRD"/>
<keyword evidence="4 11" id="KW-0589">Pheromone response</keyword>
<dbReference type="SUPFAM" id="SSF81321">
    <property type="entry name" value="Family A G protein-coupled receptor-like"/>
    <property type="match status" value="1"/>
</dbReference>
<name>A0A974HVC9_XENLA</name>
<keyword evidence="3 11" id="KW-1003">Cell membrane</keyword>
<dbReference type="Pfam" id="PF03402">
    <property type="entry name" value="V1R"/>
    <property type="match status" value="1"/>
</dbReference>
<dbReference type="GO" id="GO:0005886">
    <property type="term" value="C:plasma membrane"/>
    <property type="evidence" value="ECO:0007669"/>
    <property type="project" value="UniProtKB-SubCell"/>
</dbReference>
<keyword evidence="7 11" id="KW-0297">G-protein coupled receptor</keyword>
<keyword evidence="10 11" id="KW-0807">Transducer</keyword>
<evidence type="ECO:0000256" key="9">
    <source>
        <dbReference type="ARBA" id="ARBA00023170"/>
    </source>
</evidence>
<keyword evidence="9 11" id="KW-0675">Receptor</keyword>
<dbReference type="EMBL" id="CM004469">
    <property type="protein sequence ID" value="OCT91595.1"/>
    <property type="molecule type" value="Genomic_DNA"/>
</dbReference>
<comment type="similarity">
    <text evidence="2 11">Belongs to the G-protein coupled receptor 1 family.</text>
</comment>
<feature type="transmembrane region" description="Helical" evidence="11">
    <location>
        <begin position="12"/>
        <end position="33"/>
    </location>
</feature>
<feature type="transmembrane region" description="Helical" evidence="11">
    <location>
        <begin position="45"/>
        <end position="63"/>
    </location>
</feature>
<dbReference type="InterPro" id="IPR004072">
    <property type="entry name" value="Vmron_rcpt_1"/>
</dbReference>
<keyword evidence="8 11" id="KW-0472">Membrane</keyword>
<evidence type="ECO:0000256" key="5">
    <source>
        <dbReference type="ARBA" id="ARBA00022692"/>
    </source>
</evidence>
<dbReference type="PANTHER" id="PTHR24062">
    <property type="entry name" value="VOMERONASAL TYPE-1 RECEPTOR"/>
    <property type="match status" value="1"/>
</dbReference>
<feature type="transmembrane region" description="Helical" evidence="11">
    <location>
        <begin position="111"/>
        <end position="131"/>
    </location>
</feature>
<reference evidence="13" key="1">
    <citation type="journal article" date="2016" name="Nature">
        <title>Genome evolution in the allotetraploid frog Xenopus laevis.</title>
        <authorList>
            <person name="Session A.M."/>
            <person name="Uno Y."/>
            <person name="Kwon T."/>
            <person name="Chapman J.A."/>
            <person name="Toyoda A."/>
            <person name="Takahashi S."/>
            <person name="Fukui A."/>
            <person name="Hikosaka A."/>
            <person name="Suzuki A."/>
            <person name="Kondo M."/>
            <person name="van Heeringen S.J."/>
            <person name="Quigley I."/>
            <person name="Heinz S."/>
            <person name="Ogino H."/>
            <person name="Ochi H."/>
            <person name="Hellsten U."/>
            <person name="Lyons J.B."/>
            <person name="Simakov O."/>
            <person name="Putnam N."/>
            <person name="Stites J."/>
            <person name="Kuroki Y."/>
            <person name="Tanaka T."/>
            <person name="Michiue T."/>
            <person name="Watanabe M."/>
            <person name="Bogdanovic O."/>
            <person name="Lister R."/>
            <person name="Georgiou G."/>
            <person name="Paranjpe S.S."/>
            <person name="van Kruijsbergen I."/>
            <person name="Shu S."/>
            <person name="Carlson J."/>
            <person name="Kinoshita T."/>
            <person name="Ohta Y."/>
            <person name="Mawaribuchi S."/>
            <person name="Jenkins J."/>
            <person name="Grimwood J."/>
            <person name="Schmutz J."/>
            <person name="Mitros T."/>
            <person name="Mozaffari S.V."/>
            <person name="Suzuki Y."/>
            <person name="Haramoto Y."/>
            <person name="Yamamoto T.S."/>
            <person name="Takagi C."/>
            <person name="Heald R."/>
            <person name="Miller K."/>
            <person name="Haudenschild C."/>
            <person name="Kitzman J."/>
            <person name="Nakayama T."/>
            <person name="Izutsu Y."/>
            <person name="Robert J."/>
            <person name="Fortriede J."/>
            <person name="Burns K."/>
            <person name="Lotay V."/>
            <person name="Karimi K."/>
            <person name="Yasuoka Y."/>
            <person name="Dichmann D.S."/>
            <person name="Flajnik M.F."/>
            <person name="Houston D.W."/>
            <person name="Shendure J."/>
            <person name="DuPasquier L."/>
            <person name="Vize P.D."/>
            <person name="Zorn A.M."/>
            <person name="Ito M."/>
            <person name="Marcotte E.M."/>
            <person name="Wallingford J.B."/>
            <person name="Ito Y."/>
            <person name="Asashima M."/>
            <person name="Ueno N."/>
            <person name="Matsuda Y."/>
            <person name="Veenstra G.J."/>
            <person name="Fujiyama A."/>
            <person name="Harland R.M."/>
            <person name="Taira M."/>
            <person name="Rokhsar D.S."/>
        </authorList>
    </citation>
    <scope>NUCLEOTIDE SEQUENCE [LARGE SCALE GENOMIC DNA]</scope>
    <source>
        <strain evidence="13">J</strain>
    </source>
</reference>
<evidence type="ECO:0000256" key="3">
    <source>
        <dbReference type="ARBA" id="ARBA00022475"/>
    </source>
</evidence>
<feature type="transmembrane region" description="Helical" evidence="11">
    <location>
        <begin position="238"/>
        <end position="256"/>
    </location>
</feature>
<keyword evidence="5 11" id="KW-0812">Transmembrane</keyword>
<evidence type="ECO:0000256" key="10">
    <source>
        <dbReference type="ARBA" id="ARBA00023224"/>
    </source>
</evidence>
<feature type="transmembrane region" description="Helical" evidence="11">
    <location>
        <begin position="151"/>
        <end position="176"/>
    </location>
</feature>
<dbReference type="GO" id="GO:0016503">
    <property type="term" value="F:pheromone receptor activity"/>
    <property type="evidence" value="ECO:0007669"/>
    <property type="project" value="InterPro"/>
</dbReference>
<proteinExistence type="inferred from homology"/>
<dbReference type="AlphaFoldDB" id="A0A974HVC9"/>
<protein>
    <recommendedName>
        <fullName evidence="11">Vomeronasal type-1 receptor</fullName>
    </recommendedName>
</protein>
<comment type="subcellular location">
    <subcellularLocation>
        <location evidence="1 11">Cell membrane</location>
        <topology evidence="1 11">Multi-pass membrane protein</topology>
    </subcellularLocation>
</comment>
<evidence type="ECO:0000313" key="13">
    <source>
        <dbReference type="Proteomes" id="UP000694892"/>
    </source>
</evidence>
<evidence type="ECO:0000256" key="6">
    <source>
        <dbReference type="ARBA" id="ARBA00022989"/>
    </source>
</evidence>
<evidence type="ECO:0000256" key="8">
    <source>
        <dbReference type="ARBA" id="ARBA00023136"/>
    </source>
</evidence>
<evidence type="ECO:0000256" key="11">
    <source>
        <dbReference type="RuleBase" id="RU364061"/>
    </source>
</evidence>
<dbReference type="GO" id="GO:0019236">
    <property type="term" value="P:response to pheromone"/>
    <property type="evidence" value="ECO:0007669"/>
    <property type="project" value="UniProtKB-KW"/>
</dbReference>
<evidence type="ECO:0000256" key="2">
    <source>
        <dbReference type="ARBA" id="ARBA00010663"/>
    </source>
</evidence>
<feature type="transmembrane region" description="Helical" evidence="11">
    <location>
        <begin position="204"/>
        <end position="226"/>
    </location>
</feature>